<dbReference type="AlphaFoldDB" id="A0A2K1Q185"/>
<dbReference type="GO" id="GO:0034338">
    <property type="term" value="F:short-chain carboxylesterase activity"/>
    <property type="evidence" value="ECO:0007669"/>
    <property type="project" value="TreeGrafter"/>
</dbReference>
<dbReference type="PIRSF" id="PIRSF005211">
    <property type="entry name" value="Ab_hydro_YheT"/>
    <property type="match status" value="1"/>
</dbReference>
<dbReference type="InterPro" id="IPR000073">
    <property type="entry name" value="AB_hydrolase_1"/>
</dbReference>
<evidence type="ECO:0000256" key="1">
    <source>
        <dbReference type="ARBA" id="ARBA00010884"/>
    </source>
</evidence>
<feature type="active site" description="Charge relay system" evidence="2">
    <location>
        <position position="151"/>
    </location>
</feature>
<keyword evidence="5" id="KW-1185">Reference proteome</keyword>
<dbReference type="RefSeq" id="WP_425477106.1">
    <property type="nucleotide sequence ID" value="NZ_NPZB01000001.1"/>
</dbReference>
<feature type="active site" description="Charge relay system" evidence="2">
    <location>
        <position position="277"/>
    </location>
</feature>
<proteinExistence type="inferred from homology"/>
<dbReference type="Proteomes" id="UP000236220">
    <property type="component" value="Unassembled WGS sequence"/>
</dbReference>
<dbReference type="EMBL" id="NPZB01000001">
    <property type="protein sequence ID" value="PNS08687.1"/>
    <property type="molecule type" value="Genomic_DNA"/>
</dbReference>
<dbReference type="Gene3D" id="3.40.50.1820">
    <property type="entry name" value="alpha/beta hydrolase"/>
    <property type="match status" value="1"/>
</dbReference>
<protein>
    <submittedName>
        <fullName evidence="4">Putative hydrolase of the alpha/beta-hydrolase fold</fullName>
    </submittedName>
</protein>
<evidence type="ECO:0000313" key="5">
    <source>
        <dbReference type="Proteomes" id="UP000236220"/>
    </source>
</evidence>
<comment type="similarity">
    <text evidence="1">Belongs to the AB hydrolase superfamily. AB hydrolase 4 family.</text>
</comment>
<evidence type="ECO:0000256" key="2">
    <source>
        <dbReference type="PIRSR" id="PIRSR005211-1"/>
    </source>
</evidence>
<dbReference type="GO" id="GO:0047372">
    <property type="term" value="F:monoacylglycerol lipase activity"/>
    <property type="evidence" value="ECO:0007669"/>
    <property type="project" value="TreeGrafter"/>
</dbReference>
<dbReference type="InterPro" id="IPR050960">
    <property type="entry name" value="AB_hydrolase_4_sf"/>
</dbReference>
<feature type="domain" description="AB hydrolase-1" evidence="3">
    <location>
        <begin position="73"/>
        <end position="310"/>
    </location>
</feature>
<reference evidence="4 5" key="1">
    <citation type="submission" date="2017-08" db="EMBL/GenBank/DDBJ databases">
        <title>Lysobacter sylvestris genome.</title>
        <authorList>
            <person name="Zhang D.-C."/>
            <person name="Albuquerque L."/>
            <person name="Franca L."/>
            <person name="Froufe H.J.C."/>
            <person name="Barroso C."/>
            <person name="Egas C."/>
            <person name="Da Costa M."/>
            <person name="Margesin R."/>
        </authorList>
    </citation>
    <scope>NUCLEOTIDE SEQUENCE [LARGE SCALE GENOMIC DNA]</scope>
    <source>
        <strain evidence="4 5">AM20-91</strain>
    </source>
</reference>
<dbReference type="InterPro" id="IPR012020">
    <property type="entry name" value="ABHD4"/>
</dbReference>
<organism evidence="4 5">
    <name type="scientific">Solilutibacter silvestris</name>
    <dbReference type="NCBI Taxonomy" id="1645665"/>
    <lineage>
        <taxon>Bacteria</taxon>
        <taxon>Pseudomonadati</taxon>
        <taxon>Pseudomonadota</taxon>
        <taxon>Gammaproteobacteria</taxon>
        <taxon>Lysobacterales</taxon>
        <taxon>Lysobacteraceae</taxon>
        <taxon>Solilutibacter</taxon>
    </lineage>
</organism>
<evidence type="ECO:0000259" key="3">
    <source>
        <dbReference type="Pfam" id="PF12697"/>
    </source>
</evidence>
<dbReference type="Pfam" id="PF12697">
    <property type="entry name" value="Abhydrolase_6"/>
    <property type="match status" value="1"/>
</dbReference>
<dbReference type="SUPFAM" id="SSF53474">
    <property type="entry name" value="alpha/beta-Hydrolases"/>
    <property type="match status" value="1"/>
</dbReference>
<evidence type="ECO:0000313" key="4">
    <source>
        <dbReference type="EMBL" id="PNS08687.1"/>
    </source>
</evidence>
<feature type="active site" description="Charge relay system" evidence="2">
    <location>
        <position position="304"/>
    </location>
</feature>
<dbReference type="PANTHER" id="PTHR10794">
    <property type="entry name" value="ABHYDROLASE DOMAIN-CONTAINING PROTEIN"/>
    <property type="match status" value="1"/>
</dbReference>
<sequence length="333" mass="37142">MSRIASPFRPAFGLRNRHLQSVLGTGIRRGRLARRELARRDAVHQGVLLDAGGGARLHGVLSRPRVPRSDALVLLLHGWEGSAESNYMRLSAAALLDAGWPVLRLNFRDHGDTYHLNEEMFHSGRIEDVLNAATDAVARWSPPQLVVAGFSLGGNFALRTALHARAAGLPITQVLAVCPPLDPARTMDAMEAGWWPYIRHFEREWRHSLRRKRELFPQRHGFADAILRLPLRALTAWMVEQHTGYGSIDAYFEAYRVDVAALADCGVRVDVLMAEDDPVVSWAGFDMLAQQPNVRLELAAAGGHCGFIEDWAMHGYAERWVVQRITTPEGDAR</sequence>
<name>A0A2K1Q185_9GAMM</name>
<dbReference type="InterPro" id="IPR029058">
    <property type="entry name" value="AB_hydrolase_fold"/>
</dbReference>
<gene>
    <name evidence="4" type="ORF">Lysil_0316</name>
</gene>
<comment type="caution">
    <text evidence="4">The sequence shown here is derived from an EMBL/GenBank/DDBJ whole genome shotgun (WGS) entry which is preliminary data.</text>
</comment>
<keyword evidence="4" id="KW-0378">Hydrolase</keyword>
<accession>A0A2K1Q185</accession>
<dbReference type="PANTHER" id="PTHR10794:SF63">
    <property type="entry name" value="ALPHA_BETA HYDROLASE 1, ISOFORM A"/>
    <property type="match status" value="1"/>
</dbReference>